<keyword evidence="1" id="KW-0472">Membrane</keyword>
<feature type="transmembrane region" description="Helical" evidence="1">
    <location>
        <begin position="6"/>
        <end position="31"/>
    </location>
</feature>
<dbReference type="Proteomes" id="UP000023152">
    <property type="component" value="Unassembled WGS sequence"/>
</dbReference>
<organism evidence="2 3">
    <name type="scientific">Reticulomyxa filosa</name>
    <dbReference type="NCBI Taxonomy" id="46433"/>
    <lineage>
        <taxon>Eukaryota</taxon>
        <taxon>Sar</taxon>
        <taxon>Rhizaria</taxon>
        <taxon>Retaria</taxon>
        <taxon>Foraminifera</taxon>
        <taxon>Monothalamids</taxon>
        <taxon>Reticulomyxidae</taxon>
        <taxon>Reticulomyxa</taxon>
    </lineage>
</organism>
<accession>X6NTU5</accession>
<evidence type="ECO:0000313" key="2">
    <source>
        <dbReference type="EMBL" id="ETO29209.1"/>
    </source>
</evidence>
<dbReference type="EMBL" id="ASPP01006181">
    <property type="protein sequence ID" value="ETO29209.1"/>
    <property type="molecule type" value="Genomic_DNA"/>
</dbReference>
<name>X6NTU5_RETFI</name>
<proteinExistence type="predicted"/>
<keyword evidence="1" id="KW-1133">Transmembrane helix</keyword>
<dbReference type="AlphaFoldDB" id="X6NTU5"/>
<evidence type="ECO:0000256" key="1">
    <source>
        <dbReference type="SAM" id="Phobius"/>
    </source>
</evidence>
<sequence length="296" mass="34811">NNVFKPLFLCSSGLLIYVSTGSFIGNSFIWLNDEERRNTQITRSIKSSEHHQEDYSWRLQVIYFLRALLAFFAQVEHQLGAWEIFDSYMFQPTICRDVIYFIIGVIGLQWSKALVMNACITPFNVAIQPNGLPAIYNIARQSTKLNNLEESKGCDDTDVSVEIHKFDKHQHESDRDNEEEIKQGTCPIPASFFFLKKKSFYFNTQYYQLITLKEEKQWSERKPLKKRSKTFNIFACTMHFLKYFLSWICIFVEWRKKSIFGICSHLLLFVFGHGKTINFLDLDNSDQKVSFYNLEN</sequence>
<keyword evidence="1" id="KW-0812">Transmembrane</keyword>
<feature type="non-terminal residue" evidence="2">
    <location>
        <position position="1"/>
    </location>
</feature>
<feature type="transmembrane region" description="Helical" evidence="1">
    <location>
        <begin position="231"/>
        <end position="253"/>
    </location>
</feature>
<protein>
    <submittedName>
        <fullName evidence="2">Uncharacterized protein</fullName>
    </submittedName>
</protein>
<evidence type="ECO:0000313" key="3">
    <source>
        <dbReference type="Proteomes" id="UP000023152"/>
    </source>
</evidence>
<reference evidence="2 3" key="1">
    <citation type="journal article" date="2013" name="Curr. Biol.">
        <title>The Genome of the Foraminiferan Reticulomyxa filosa.</title>
        <authorList>
            <person name="Glockner G."/>
            <person name="Hulsmann N."/>
            <person name="Schleicher M."/>
            <person name="Noegel A.A."/>
            <person name="Eichinger L."/>
            <person name="Gallinger C."/>
            <person name="Pawlowski J."/>
            <person name="Sierra R."/>
            <person name="Euteneuer U."/>
            <person name="Pillet L."/>
            <person name="Moustafa A."/>
            <person name="Platzer M."/>
            <person name="Groth M."/>
            <person name="Szafranski K."/>
            <person name="Schliwa M."/>
        </authorList>
    </citation>
    <scope>NUCLEOTIDE SEQUENCE [LARGE SCALE GENOMIC DNA]</scope>
</reference>
<gene>
    <name evidence="2" type="ORF">RFI_07917</name>
</gene>
<comment type="caution">
    <text evidence="2">The sequence shown here is derived from an EMBL/GenBank/DDBJ whole genome shotgun (WGS) entry which is preliminary data.</text>
</comment>
<keyword evidence="3" id="KW-1185">Reference proteome</keyword>